<dbReference type="AlphaFoldDB" id="A0A553PB44"/>
<protein>
    <recommendedName>
        <fullName evidence="9">Major facilitator superfamily (MFS) profile domain-containing protein</fullName>
    </recommendedName>
</protein>
<dbReference type="Gene3D" id="1.20.1250.20">
    <property type="entry name" value="MFS general substrate transporter like domains"/>
    <property type="match status" value="1"/>
</dbReference>
<feature type="transmembrane region" description="Helical" evidence="6">
    <location>
        <begin position="42"/>
        <end position="66"/>
    </location>
</feature>
<evidence type="ECO:0000256" key="6">
    <source>
        <dbReference type="SAM" id="Phobius"/>
    </source>
</evidence>
<organism evidence="7 8">
    <name type="scientific">Tigriopus californicus</name>
    <name type="common">Marine copepod</name>
    <dbReference type="NCBI Taxonomy" id="6832"/>
    <lineage>
        <taxon>Eukaryota</taxon>
        <taxon>Metazoa</taxon>
        <taxon>Ecdysozoa</taxon>
        <taxon>Arthropoda</taxon>
        <taxon>Crustacea</taxon>
        <taxon>Multicrustacea</taxon>
        <taxon>Hexanauplia</taxon>
        <taxon>Copepoda</taxon>
        <taxon>Harpacticoida</taxon>
        <taxon>Harpacticidae</taxon>
        <taxon>Tigriopus</taxon>
    </lineage>
</organism>
<proteinExistence type="predicted"/>
<dbReference type="GO" id="GO:0022857">
    <property type="term" value="F:transmembrane transporter activity"/>
    <property type="evidence" value="ECO:0007669"/>
    <property type="project" value="InterPro"/>
</dbReference>
<feature type="transmembrane region" description="Helical" evidence="6">
    <location>
        <begin position="127"/>
        <end position="147"/>
    </location>
</feature>
<feature type="transmembrane region" description="Helical" evidence="6">
    <location>
        <begin position="189"/>
        <end position="208"/>
    </location>
</feature>
<evidence type="ECO:0000313" key="7">
    <source>
        <dbReference type="EMBL" id="TRY74902.1"/>
    </source>
</evidence>
<feature type="non-terminal residue" evidence="7">
    <location>
        <position position="232"/>
    </location>
</feature>
<dbReference type="InterPro" id="IPR050930">
    <property type="entry name" value="MFS_Vesicular_Transporter"/>
</dbReference>
<keyword evidence="4 6" id="KW-1133">Transmembrane helix</keyword>
<dbReference type="EMBL" id="VCGU01000005">
    <property type="protein sequence ID" value="TRY74902.1"/>
    <property type="molecule type" value="Genomic_DNA"/>
</dbReference>
<keyword evidence="8" id="KW-1185">Reference proteome</keyword>
<keyword evidence="3 6" id="KW-0812">Transmembrane</keyword>
<dbReference type="GO" id="GO:0016020">
    <property type="term" value="C:membrane"/>
    <property type="evidence" value="ECO:0007669"/>
    <property type="project" value="UniProtKB-SubCell"/>
</dbReference>
<sequence>MLTKIMDAFPSQRGLVIGTTETSLACGLIFGSSLSIQLVTRFAFYLPFLIIGCLHLAMIPIANWVASRWKRQYSKLDVDMEIVPVATLLKTPHVMLPIISNFFANFTLGSLFALIEYRSLQLDLSPTTFTLFFVFFGMTTLVFRPLGGIICDTDPPTPIYWNLFFDFGGIIGFLLIGPISHLCIGAKDWLFVCSTLFFGLLNCCLIATCSRAQHGVALASLHMNELVSQRVQ</sequence>
<dbReference type="SUPFAM" id="SSF103473">
    <property type="entry name" value="MFS general substrate transporter"/>
    <property type="match status" value="1"/>
</dbReference>
<keyword evidence="5 6" id="KW-0472">Membrane</keyword>
<keyword evidence="2" id="KW-0813">Transport</keyword>
<dbReference type="STRING" id="6832.A0A553PB44"/>
<evidence type="ECO:0000256" key="5">
    <source>
        <dbReference type="ARBA" id="ARBA00023136"/>
    </source>
</evidence>
<evidence type="ECO:0000256" key="4">
    <source>
        <dbReference type="ARBA" id="ARBA00022989"/>
    </source>
</evidence>
<accession>A0A553PB44</accession>
<dbReference type="PANTHER" id="PTHR23506:SF26">
    <property type="entry name" value="MFS-TYPE TRANSPORTER SLC18B1"/>
    <property type="match status" value="1"/>
</dbReference>
<dbReference type="InterPro" id="IPR011701">
    <property type="entry name" value="MFS"/>
</dbReference>
<name>A0A553PB44_TIGCA</name>
<feature type="transmembrane region" description="Helical" evidence="6">
    <location>
        <begin position="94"/>
        <end position="115"/>
    </location>
</feature>
<dbReference type="PANTHER" id="PTHR23506">
    <property type="entry name" value="GH10249P"/>
    <property type="match status" value="1"/>
</dbReference>
<feature type="transmembrane region" description="Helical" evidence="6">
    <location>
        <begin position="12"/>
        <end position="30"/>
    </location>
</feature>
<evidence type="ECO:0000256" key="2">
    <source>
        <dbReference type="ARBA" id="ARBA00022448"/>
    </source>
</evidence>
<evidence type="ECO:0000256" key="3">
    <source>
        <dbReference type="ARBA" id="ARBA00022692"/>
    </source>
</evidence>
<dbReference type="Proteomes" id="UP000318571">
    <property type="component" value="Chromosome 2"/>
</dbReference>
<evidence type="ECO:0008006" key="9">
    <source>
        <dbReference type="Google" id="ProtNLM"/>
    </source>
</evidence>
<reference evidence="7 8" key="1">
    <citation type="journal article" date="2018" name="Nat. Ecol. Evol.">
        <title>Genomic signatures of mitonuclear coevolution across populations of Tigriopus californicus.</title>
        <authorList>
            <person name="Barreto F.S."/>
            <person name="Watson E.T."/>
            <person name="Lima T.G."/>
            <person name="Willett C.S."/>
            <person name="Edmands S."/>
            <person name="Li W."/>
            <person name="Burton R.S."/>
        </authorList>
    </citation>
    <scope>NUCLEOTIDE SEQUENCE [LARGE SCALE GENOMIC DNA]</scope>
    <source>
        <strain evidence="7 8">San Diego</strain>
    </source>
</reference>
<evidence type="ECO:0000256" key="1">
    <source>
        <dbReference type="ARBA" id="ARBA00004141"/>
    </source>
</evidence>
<feature type="transmembrane region" description="Helical" evidence="6">
    <location>
        <begin position="159"/>
        <end position="177"/>
    </location>
</feature>
<dbReference type="InterPro" id="IPR036259">
    <property type="entry name" value="MFS_trans_sf"/>
</dbReference>
<evidence type="ECO:0000313" key="8">
    <source>
        <dbReference type="Proteomes" id="UP000318571"/>
    </source>
</evidence>
<gene>
    <name evidence="7" type="ORF">TCAL_07095</name>
</gene>
<comment type="subcellular location">
    <subcellularLocation>
        <location evidence="1">Membrane</location>
        <topology evidence="1">Multi-pass membrane protein</topology>
    </subcellularLocation>
</comment>
<comment type="caution">
    <text evidence="7">The sequence shown here is derived from an EMBL/GenBank/DDBJ whole genome shotgun (WGS) entry which is preliminary data.</text>
</comment>
<dbReference type="Pfam" id="PF07690">
    <property type="entry name" value="MFS_1"/>
    <property type="match status" value="1"/>
</dbReference>